<keyword evidence="1" id="KW-0732">Signal</keyword>
<dbReference type="GO" id="GO:0016020">
    <property type="term" value="C:membrane"/>
    <property type="evidence" value="ECO:0007669"/>
    <property type="project" value="InterPro"/>
</dbReference>
<dbReference type="Pfam" id="PF00873">
    <property type="entry name" value="ACR_tran"/>
    <property type="match status" value="1"/>
</dbReference>
<dbReference type="SUPFAM" id="SSF82866">
    <property type="entry name" value="Multidrug efflux transporter AcrB transmembrane domain"/>
    <property type="match status" value="1"/>
</dbReference>
<feature type="chain" id="PRO_5011446986" evidence="1">
    <location>
        <begin position="18"/>
        <end position="43"/>
    </location>
</feature>
<organism evidence="2 3">
    <name type="scientific">Nannocystis exedens</name>
    <dbReference type="NCBI Taxonomy" id="54"/>
    <lineage>
        <taxon>Bacteria</taxon>
        <taxon>Pseudomonadati</taxon>
        <taxon>Myxococcota</taxon>
        <taxon>Polyangia</taxon>
        <taxon>Nannocystales</taxon>
        <taxon>Nannocystaceae</taxon>
        <taxon>Nannocystis</taxon>
    </lineage>
</organism>
<dbReference type="EMBL" id="FOMX01000024">
    <property type="protein sequence ID" value="SFE97080.1"/>
    <property type="molecule type" value="Genomic_DNA"/>
</dbReference>
<evidence type="ECO:0000313" key="3">
    <source>
        <dbReference type="Proteomes" id="UP000199400"/>
    </source>
</evidence>
<keyword evidence="3" id="KW-1185">Reference proteome</keyword>
<reference evidence="3" key="1">
    <citation type="submission" date="2016-10" db="EMBL/GenBank/DDBJ databases">
        <authorList>
            <person name="Varghese N."/>
            <person name="Submissions S."/>
        </authorList>
    </citation>
    <scope>NUCLEOTIDE SEQUENCE [LARGE SCALE GENOMIC DNA]</scope>
    <source>
        <strain evidence="3">ATCC 25963</strain>
    </source>
</reference>
<protein>
    <submittedName>
        <fullName evidence="2">AcrB/AcrD/AcrF family protein</fullName>
    </submittedName>
</protein>
<dbReference type="STRING" id="54.SAMN02745121_06282"/>
<evidence type="ECO:0000313" key="2">
    <source>
        <dbReference type="EMBL" id="SFE97080.1"/>
    </source>
</evidence>
<proteinExistence type="predicted"/>
<gene>
    <name evidence="2" type="ORF">SAMN02745121_06282</name>
</gene>
<dbReference type="InterPro" id="IPR001036">
    <property type="entry name" value="Acrflvin-R"/>
</dbReference>
<evidence type="ECO:0000256" key="1">
    <source>
        <dbReference type="SAM" id="SignalP"/>
    </source>
</evidence>
<dbReference type="Proteomes" id="UP000199400">
    <property type="component" value="Unassembled WGS sequence"/>
</dbReference>
<dbReference type="GO" id="GO:0022857">
    <property type="term" value="F:transmembrane transporter activity"/>
    <property type="evidence" value="ECO:0007669"/>
    <property type="project" value="InterPro"/>
</dbReference>
<accession>A0A1I2EXY7</accession>
<sequence length="43" mass="4499">MTALLAMLGLMPMAVSTGMGSETQKPFAAAWSPPCSWPCSSPR</sequence>
<dbReference type="AlphaFoldDB" id="A0A1I2EXY7"/>
<name>A0A1I2EXY7_9BACT</name>
<feature type="signal peptide" evidence="1">
    <location>
        <begin position="1"/>
        <end position="17"/>
    </location>
</feature>